<proteinExistence type="predicted"/>
<dbReference type="InterPro" id="IPR005225">
    <property type="entry name" value="Small_GTP-bd"/>
</dbReference>
<keyword evidence="5" id="KW-1185">Reference proteome</keyword>
<comment type="caution">
    <text evidence="4">The sequence shown here is derived from an EMBL/GenBank/DDBJ whole genome shotgun (WGS) entry which is preliminary data.</text>
</comment>
<dbReference type="RefSeq" id="WP_379597325.1">
    <property type="nucleotide sequence ID" value="NZ_JBHUDE010000046.1"/>
</dbReference>
<evidence type="ECO:0000256" key="2">
    <source>
        <dbReference type="ARBA" id="ARBA00023134"/>
    </source>
</evidence>
<dbReference type="PANTHER" id="PTHR42714">
    <property type="entry name" value="TRNA MODIFICATION GTPASE GTPBP3"/>
    <property type="match status" value="1"/>
</dbReference>
<evidence type="ECO:0000313" key="5">
    <source>
        <dbReference type="Proteomes" id="UP001597221"/>
    </source>
</evidence>
<dbReference type="PANTHER" id="PTHR42714:SF6">
    <property type="entry name" value="TRANSLATION INITIATION FACTOR IF-2"/>
    <property type="match status" value="1"/>
</dbReference>
<dbReference type="CDD" id="cd00882">
    <property type="entry name" value="Ras_like_GTPase"/>
    <property type="match status" value="1"/>
</dbReference>
<dbReference type="InterPro" id="IPR006073">
    <property type="entry name" value="GTP-bd"/>
</dbReference>
<name>A0ABW4HT64_9BACI</name>
<protein>
    <submittedName>
        <fullName evidence="4">GTPase</fullName>
    </submittedName>
</protein>
<organism evidence="4 5">
    <name type="scientific">Oceanobacillus luteolus</name>
    <dbReference type="NCBI Taxonomy" id="1274358"/>
    <lineage>
        <taxon>Bacteria</taxon>
        <taxon>Bacillati</taxon>
        <taxon>Bacillota</taxon>
        <taxon>Bacilli</taxon>
        <taxon>Bacillales</taxon>
        <taxon>Bacillaceae</taxon>
        <taxon>Oceanobacillus</taxon>
    </lineage>
</organism>
<reference evidence="5" key="1">
    <citation type="journal article" date="2019" name="Int. J. Syst. Evol. Microbiol.">
        <title>The Global Catalogue of Microorganisms (GCM) 10K type strain sequencing project: providing services to taxonomists for standard genome sequencing and annotation.</title>
        <authorList>
            <consortium name="The Broad Institute Genomics Platform"/>
            <consortium name="The Broad Institute Genome Sequencing Center for Infectious Disease"/>
            <person name="Wu L."/>
            <person name="Ma J."/>
        </authorList>
    </citation>
    <scope>NUCLEOTIDE SEQUENCE [LARGE SCALE GENOMIC DNA]</scope>
    <source>
        <strain evidence="5">CGMCC 1.12376</strain>
    </source>
</reference>
<dbReference type="SUPFAM" id="SSF52540">
    <property type="entry name" value="P-loop containing nucleoside triphosphate hydrolases"/>
    <property type="match status" value="1"/>
</dbReference>
<evidence type="ECO:0000256" key="1">
    <source>
        <dbReference type="ARBA" id="ARBA00022741"/>
    </source>
</evidence>
<dbReference type="NCBIfam" id="TIGR00231">
    <property type="entry name" value="small_GTP"/>
    <property type="match status" value="1"/>
</dbReference>
<evidence type="ECO:0000259" key="3">
    <source>
        <dbReference type="Pfam" id="PF01926"/>
    </source>
</evidence>
<sequence>MKKRSVDDLQQYNEKDFNQAFEEETAQVNAELDKEILFAMIGDVNTGKSSTINQLVGDEVAQVGARPGETTGIDRYVYREKIVFVDTPGLDDIQTKNSEETLKFFKQADVVLFFLNAAGTVLSEGELRSFESIRKTNKDIIFVLNKIDAAEDIPGLVSYIKEHTGSRFKVVPISSRTGENIDKLRNEILDILKKKHKEIQFARLIKEKSSTANKWIIGASGSAAAIGAVPIPGSDFVPLTGIQVGLMVRLAALYEKPLSKAKAKELILATITGNIGKTLFRQVVKFVPGAGSVAGGSIAGGMTLALGYAVKHAYENDIELDAKTLKSLYEYFKDKKQKKEVGQSSD</sequence>
<evidence type="ECO:0000313" key="4">
    <source>
        <dbReference type="EMBL" id="MFD1607984.1"/>
    </source>
</evidence>
<feature type="domain" description="G" evidence="3">
    <location>
        <begin position="39"/>
        <end position="146"/>
    </location>
</feature>
<gene>
    <name evidence="4" type="ORF">ACFSBH_09985</name>
</gene>
<dbReference type="Proteomes" id="UP001597221">
    <property type="component" value="Unassembled WGS sequence"/>
</dbReference>
<dbReference type="Pfam" id="PF01926">
    <property type="entry name" value="MMR_HSR1"/>
    <property type="match status" value="1"/>
</dbReference>
<accession>A0ABW4HT64</accession>
<dbReference type="Gene3D" id="3.40.50.300">
    <property type="entry name" value="P-loop containing nucleotide triphosphate hydrolases"/>
    <property type="match status" value="1"/>
</dbReference>
<keyword evidence="1" id="KW-0547">Nucleotide-binding</keyword>
<keyword evidence="2" id="KW-0342">GTP-binding</keyword>
<dbReference type="EMBL" id="JBHUDE010000046">
    <property type="protein sequence ID" value="MFD1607984.1"/>
    <property type="molecule type" value="Genomic_DNA"/>
</dbReference>
<dbReference type="InterPro" id="IPR027417">
    <property type="entry name" value="P-loop_NTPase"/>
</dbReference>